<name>A0A1F6AIB4_9BACT</name>
<dbReference type="Proteomes" id="UP000178759">
    <property type="component" value="Unassembled WGS sequence"/>
</dbReference>
<comment type="caution">
    <text evidence="2">The sequence shown here is derived from an EMBL/GenBank/DDBJ whole genome shotgun (WGS) entry which is preliminary data.</text>
</comment>
<proteinExistence type="predicted"/>
<dbReference type="InterPro" id="IPR055346">
    <property type="entry name" value="Fe-S_cluster_assembly_SufBD"/>
</dbReference>
<accession>A0A1F6AIB4</accession>
<reference evidence="2 3" key="1">
    <citation type="journal article" date="2016" name="Nat. Commun.">
        <title>Thousands of microbial genomes shed light on interconnected biogeochemical processes in an aquifer system.</title>
        <authorList>
            <person name="Anantharaman K."/>
            <person name="Brown C.T."/>
            <person name="Hug L.A."/>
            <person name="Sharon I."/>
            <person name="Castelle C.J."/>
            <person name="Probst A.J."/>
            <person name="Thomas B.C."/>
            <person name="Singh A."/>
            <person name="Wilkins M.J."/>
            <person name="Karaoz U."/>
            <person name="Brodie E.L."/>
            <person name="Williams K.H."/>
            <person name="Hubbard S.S."/>
            <person name="Banfield J.F."/>
        </authorList>
    </citation>
    <scope>NUCLEOTIDE SEQUENCE [LARGE SCALE GENOMIC DNA]</scope>
</reference>
<sequence>MKNLVIVDVNRTPKKTFVVSNKHAVFVIIARFPKVKEATYRISLRGKGAHAMIIGLIMGSKNDFILHTLQEHKAPETTSDLLVKAVLLDNARFSYDGVIRVEKRAQKTDAYQRNENLLLSDSSFARSDPTLEILANDVRCTHGATIGKISEDELWYLASRGISNTMGRKLIAEGFLESAIMRISDTIAAQSIRKRLWMTL</sequence>
<dbReference type="STRING" id="1798392.A3A79_04190"/>
<dbReference type="GO" id="GO:0016226">
    <property type="term" value="P:iron-sulfur cluster assembly"/>
    <property type="evidence" value="ECO:0007669"/>
    <property type="project" value="InterPro"/>
</dbReference>
<organism evidence="2 3">
    <name type="scientific">Candidatus Gottesmanbacteria bacterium RIFCSPLOWO2_01_FULL_43_11b</name>
    <dbReference type="NCBI Taxonomy" id="1798392"/>
    <lineage>
        <taxon>Bacteria</taxon>
        <taxon>Candidatus Gottesmaniibacteriota</taxon>
    </lineage>
</organism>
<dbReference type="Pfam" id="PF01458">
    <property type="entry name" value="SUFBD_core"/>
    <property type="match status" value="1"/>
</dbReference>
<evidence type="ECO:0000313" key="2">
    <source>
        <dbReference type="EMBL" id="OGG24356.1"/>
    </source>
</evidence>
<dbReference type="PANTHER" id="PTHR43575:SF1">
    <property type="entry name" value="PROTEIN ABCI7, CHLOROPLASTIC"/>
    <property type="match status" value="1"/>
</dbReference>
<dbReference type="AlphaFoldDB" id="A0A1F6AIB4"/>
<feature type="domain" description="SUF system FeS cluster assembly SufBD core" evidence="1">
    <location>
        <begin position="38"/>
        <end position="175"/>
    </location>
</feature>
<dbReference type="PANTHER" id="PTHR43575">
    <property type="entry name" value="PROTEIN ABCI7, CHLOROPLASTIC"/>
    <property type="match status" value="1"/>
</dbReference>
<evidence type="ECO:0000313" key="3">
    <source>
        <dbReference type="Proteomes" id="UP000178759"/>
    </source>
</evidence>
<dbReference type="InterPro" id="IPR000825">
    <property type="entry name" value="SUF_FeS_clus_asmbl_SufBD_core"/>
</dbReference>
<evidence type="ECO:0000259" key="1">
    <source>
        <dbReference type="Pfam" id="PF01458"/>
    </source>
</evidence>
<dbReference type="EMBL" id="MFJV01000001">
    <property type="protein sequence ID" value="OGG24356.1"/>
    <property type="molecule type" value="Genomic_DNA"/>
</dbReference>
<protein>
    <recommendedName>
        <fullName evidence="1">SUF system FeS cluster assembly SufBD core domain-containing protein</fullName>
    </recommendedName>
</protein>
<dbReference type="SUPFAM" id="SSF101960">
    <property type="entry name" value="Stabilizer of iron transporter SufD"/>
    <property type="match status" value="1"/>
</dbReference>
<gene>
    <name evidence="2" type="ORF">A3A79_04190</name>
</gene>
<dbReference type="InterPro" id="IPR037284">
    <property type="entry name" value="SUF_FeS_clus_asmbl_SufBD_sf"/>
</dbReference>